<feature type="domain" description="C2H2-type" evidence="6">
    <location>
        <begin position="174"/>
        <end position="202"/>
    </location>
</feature>
<dbReference type="PANTHER" id="PTHR24409:SF295">
    <property type="entry name" value="AZ2-RELATED"/>
    <property type="match status" value="1"/>
</dbReference>
<dbReference type="GO" id="GO:0000981">
    <property type="term" value="F:DNA-binding transcription factor activity, RNA polymerase II-specific"/>
    <property type="evidence" value="ECO:0007669"/>
    <property type="project" value="TreeGrafter"/>
</dbReference>
<gene>
    <name evidence="7" type="ORF">TTEB3V08_LOCUS8658</name>
</gene>
<feature type="domain" description="C2H2-type" evidence="6">
    <location>
        <begin position="145"/>
        <end position="172"/>
    </location>
</feature>
<reference evidence="7" key="1">
    <citation type="submission" date="2020-11" db="EMBL/GenBank/DDBJ databases">
        <authorList>
            <person name="Tran Van P."/>
        </authorList>
    </citation>
    <scope>NUCLEOTIDE SEQUENCE</scope>
</reference>
<dbReference type="InterPro" id="IPR036236">
    <property type="entry name" value="Znf_C2H2_sf"/>
</dbReference>
<dbReference type="GO" id="GO:0008270">
    <property type="term" value="F:zinc ion binding"/>
    <property type="evidence" value="ECO:0007669"/>
    <property type="project" value="UniProtKB-KW"/>
</dbReference>
<proteinExistence type="predicted"/>
<dbReference type="PROSITE" id="PS50157">
    <property type="entry name" value="ZINC_FINGER_C2H2_2"/>
    <property type="match status" value="3"/>
</dbReference>
<evidence type="ECO:0000256" key="3">
    <source>
        <dbReference type="ARBA" id="ARBA00022771"/>
    </source>
</evidence>
<dbReference type="PROSITE" id="PS00028">
    <property type="entry name" value="ZINC_FINGER_C2H2_1"/>
    <property type="match status" value="1"/>
</dbReference>
<keyword evidence="1" id="KW-0479">Metal-binding</keyword>
<feature type="domain" description="C2H2-type" evidence="6">
    <location>
        <begin position="48"/>
        <end position="75"/>
    </location>
</feature>
<dbReference type="EMBL" id="OE003977">
    <property type="protein sequence ID" value="CAD7460740.1"/>
    <property type="molecule type" value="Genomic_DNA"/>
</dbReference>
<protein>
    <recommendedName>
        <fullName evidence="6">C2H2-type domain-containing protein</fullName>
    </recommendedName>
</protein>
<dbReference type="GO" id="GO:0000977">
    <property type="term" value="F:RNA polymerase II transcription regulatory region sequence-specific DNA binding"/>
    <property type="evidence" value="ECO:0007669"/>
    <property type="project" value="TreeGrafter"/>
</dbReference>
<dbReference type="PANTHER" id="PTHR24409">
    <property type="entry name" value="ZINC FINGER PROTEIN 142"/>
    <property type="match status" value="1"/>
</dbReference>
<accession>A0A7R9ILZ5</accession>
<evidence type="ECO:0000256" key="1">
    <source>
        <dbReference type="ARBA" id="ARBA00022723"/>
    </source>
</evidence>
<dbReference type="Gene3D" id="3.30.160.60">
    <property type="entry name" value="Classic Zinc Finger"/>
    <property type="match status" value="1"/>
</dbReference>
<evidence type="ECO:0000259" key="6">
    <source>
        <dbReference type="PROSITE" id="PS50157"/>
    </source>
</evidence>
<evidence type="ECO:0000256" key="2">
    <source>
        <dbReference type="ARBA" id="ARBA00022737"/>
    </source>
</evidence>
<dbReference type="Pfam" id="PF00096">
    <property type="entry name" value="zf-C2H2"/>
    <property type="match status" value="2"/>
</dbReference>
<dbReference type="GO" id="GO:0005634">
    <property type="term" value="C:nucleus"/>
    <property type="evidence" value="ECO:0007669"/>
    <property type="project" value="TreeGrafter"/>
</dbReference>
<name>A0A7R9ILZ5_9NEOP</name>
<keyword evidence="3 5" id="KW-0863">Zinc-finger</keyword>
<keyword evidence="2" id="KW-0677">Repeat</keyword>
<evidence type="ECO:0000256" key="4">
    <source>
        <dbReference type="ARBA" id="ARBA00022833"/>
    </source>
</evidence>
<keyword evidence="4" id="KW-0862">Zinc</keyword>
<organism evidence="7">
    <name type="scientific">Timema tahoe</name>
    <dbReference type="NCBI Taxonomy" id="61484"/>
    <lineage>
        <taxon>Eukaryota</taxon>
        <taxon>Metazoa</taxon>
        <taxon>Ecdysozoa</taxon>
        <taxon>Arthropoda</taxon>
        <taxon>Hexapoda</taxon>
        <taxon>Insecta</taxon>
        <taxon>Pterygota</taxon>
        <taxon>Neoptera</taxon>
        <taxon>Polyneoptera</taxon>
        <taxon>Phasmatodea</taxon>
        <taxon>Timematodea</taxon>
        <taxon>Timematoidea</taxon>
        <taxon>Timematidae</taxon>
        <taxon>Timema</taxon>
    </lineage>
</organism>
<evidence type="ECO:0000256" key="5">
    <source>
        <dbReference type="PROSITE-ProRule" id="PRU00042"/>
    </source>
</evidence>
<evidence type="ECO:0000313" key="7">
    <source>
        <dbReference type="EMBL" id="CAD7460740.1"/>
    </source>
</evidence>
<dbReference type="InterPro" id="IPR013087">
    <property type="entry name" value="Znf_C2H2_type"/>
</dbReference>
<dbReference type="AlphaFoldDB" id="A0A7R9ILZ5"/>
<sequence>MSSSIRQESKDENQSRLSSERQMLLHHDLYMKLLSAGGKVPVGPEGVFTCSRCGNSYARPHSLNRHLRFECGEVVLNGSLSLLMSSDIVKSRLGDCGVAIDFLQETTSVSNSSNVKYQYKQYEDTELNLWLSVNNSSEDKESCNYRCEHCGKSYLRKRTLSRHRRYDCGTEPRFTCSLCGVRVRRRYALTGHLMGIHGIDREQAESCIPAMFHKQP</sequence>
<dbReference type="SMART" id="SM00355">
    <property type="entry name" value="ZnF_C2H2"/>
    <property type="match status" value="3"/>
</dbReference>
<dbReference type="SUPFAM" id="SSF57667">
    <property type="entry name" value="beta-beta-alpha zinc fingers"/>
    <property type="match status" value="1"/>
</dbReference>